<dbReference type="GO" id="GO:0003887">
    <property type="term" value="F:DNA-directed DNA polymerase activity"/>
    <property type="evidence" value="ECO:0007669"/>
    <property type="project" value="UniProtKB-EC"/>
</dbReference>
<proteinExistence type="predicted"/>
<evidence type="ECO:0000313" key="3">
    <source>
        <dbReference type="Proteomes" id="UP000571183"/>
    </source>
</evidence>
<sequence length="184" mass="20068">MSYYPTAAALAAPAFVAVDFETANRIGGVSACEIGLVRFEQGKVVAVLESKLCPPPGYQHFEFTHIHGLCFSDVAAAPSWEEFAGAAAAFIAGVPVFAHSARFDARVWRDLDRHYGTVSYPSKFYCSYEAAKRLLPGLSSYRLTSVLAACEPEHVFTHHRAVADAEACGRIIAHLQRHITLELP</sequence>
<dbReference type="EMBL" id="JACIFD010000011">
    <property type="protein sequence ID" value="MBB4071869.1"/>
    <property type="molecule type" value="Genomic_DNA"/>
</dbReference>
<dbReference type="InterPro" id="IPR013520">
    <property type="entry name" value="Ribonucl_H"/>
</dbReference>
<protein>
    <submittedName>
        <fullName evidence="2">DNA polymerase-3 subunit epsilon</fullName>
        <ecNumber evidence="2">2.7.7.7</ecNumber>
    </submittedName>
</protein>
<dbReference type="Pfam" id="PF00929">
    <property type="entry name" value="RNase_T"/>
    <property type="match status" value="1"/>
</dbReference>
<dbReference type="AlphaFoldDB" id="A0A840DQQ9"/>
<dbReference type="SUPFAM" id="SSF53098">
    <property type="entry name" value="Ribonuclease H-like"/>
    <property type="match status" value="1"/>
</dbReference>
<evidence type="ECO:0000259" key="1">
    <source>
        <dbReference type="SMART" id="SM00479"/>
    </source>
</evidence>
<accession>A0A840DQQ9</accession>
<keyword evidence="3" id="KW-1185">Reference proteome</keyword>
<organism evidence="2 3">
    <name type="scientific">Canibacter oris</name>
    <dbReference type="NCBI Taxonomy" id="1365628"/>
    <lineage>
        <taxon>Bacteria</taxon>
        <taxon>Bacillati</taxon>
        <taxon>Actinomycetota</taxon>
        <taxon>Actinomycetes</taxon>
        <taxon>Micrococcales</taxon>
        <taxon>Microbacteriaceae</taxon>
        <taxon>Canibacter</taxon>
    </lineage>
</organism>
<gene>
    <name evidence="2" type="ORF">F5897_001188</name>
</gene>
<dbReference type="GO" id="GO:0003676">
    <property type="term" value="F:nucleic acid binding"/>
    <property type="evidence" value="ECO:0007669"/>
    <property type="project" value="InterPro"/>
</dbReference>
<dbReference type="Gene3D" id="3.30.420.10">
    <property type="entry name" value="Ribonuclease H-like superfamily/Ribonuclease H"/>
    <property type="match status" value="1"/>
</dbReference>
<dbReference type="InterPro" id="IPR012337">
    <property type="entry name" value="RNaseH-like_sf"/>
</dbReference>
<dbReference type="SMART" id="SM00479">
    <property type="entry name" value="EXOIII"/>
    <property type="match status" value="1"/>
</dbReference>
<dbReference type="RefSeq" id="WP_183304835.1">
    <property type="nucleotide sequence ID" value="NZ_JACIFD010000011.1"/>
</dbReference>
<feature type="domain" description="Exonuclease" evidence="1">
    <location>
        <begin position="14"/>
        <end position="181"/>
    </location>
</feature>
<evidence type="ECO:0000313" key="2">
    <source>
        <dbReference type="EMBL" id="MBB4071869.1"/>
    </source>
</evidence>
<comment type="caution">
    <text evidence="2">The sequence shown here is derived from an EMBL/GenBank/DDBJ whole genome shotgun (WGS) entry which is preliminary data.</text>
</comment>
<dbReference type="EC" id="2.7.7.7" evidence="2"/>
<keyword evidence="2" id="KW-0808">Transferase</keyword>
<dbReference type="GO" id="GO:0004527">
    <property type="term" value="F:exonuclease activity"/>
    <property type="evidence" value="ECO:0007669"/>
    <property type="project" value="UniProtKB-ARBA"/>
</dbReference>
<keyword evidence="2" id="KW-0548">Nucleotidyltransferase</keyword>
<reference evidence="2" key="1">
    <citation type="submission" date="2020-08" db="EMBL/GenBank/DDBJ databases">
        <title>Sequencing the genomes of 1000 actinobacteria strains.</title>
        <authorList>
            <person name="Klenk H.-P."/>
        </authorList>
    </citation>
    <scope>NUCLEOTIDE SEQUENCE [LARGE SCALE GENOMIC DNA]</scope>
    <source>
        <strain evidence="2">DSM 27064</strain>
    </source>
</reference>
<name>A0A840DQQ9_9MICO</name>
<dbReference type="Proteomes" id="UP000571183">
    <property type="component" value="Unassembled WGS sequence"/>
</dbReference>
<dbReference type="InterPro" id="IPR036397">
    <property type="entry name" value="RNaseH_sf"/>
</dbReference>